<dbReference type="AlphaFoldDB" id="A0A8U7NBL0"/>
<feature type="compositionally biased region" description="Polar residues" evidence="1">
    <location>
        <begin position="153"/>
        <end position="197"/>
    </location>
</feature>
<dbReference type="OMA" id="SWFEKED"/>
<evidence type="ECO:0000313" key="3">
    <source>
        <dbReference type="Proteomes" id="UP000694553"/>
    </source>
</evidence>
<feature type="compositionally biased region" description="Low complexity" evidence="1">
    <location>
        <begin position="222"/>
        <end position="234"/>
    </location>
</feature>
<feature type="compositionally biased region" description="Polar residues" evidence="1">
    <location>
        <begin position="235"/>
        <end position="252"/>
    </location>
</feature>
<dbReference type="InterPro" id="IPR031491">
    <property type="entry name" value="FANCA_interact"/>
</dbReference>
<protein>
    <submittedName>
        <fullName evidence="2">FA core complex associated protein 20</fullName>
    </submittedName>
</protein>
<dbReference type="Pfam" id="PF15751">
    <property type="entry name" value="FANCA_interact"/>
    <property type="match status" value="1"/>
</dbReference>
<sequence>GRSSQAAPEAPDGAVRPRPGAQPRPRAPAAAPVSRHRGDRIGPGGPDRPQRPAAFRGQIHVYGCERASTDRCSWFEKEELNECEKTWILLLKDISQNSHCTNWDTVPSFPEFLEKAEEKSPEHQEVFTVGTKDFQWVSFPSFHKEKRLKPKDLSSQQPTQSQSNELHKGQGQTDKLKSLSSTAEKTCWGISTDQAKTASGEDTKGVSKLDASLKSCELPGHSSSAQPSALAQSPTEALSPQQHRTGTVQNSRAEGKEKGEEEPQIQTHQGDVPVGKTRGGPAEKPRLGSAPGAESCEEKMESQSEAASALDSCPMCLIKFSGRLSQLDIDGHLARCLSESADDVMW</sequence>
<dbReference type="PANTHER" id="PTHR37862:SF1">
    <property type="entry name" value="FANCONI ANEMIA CORE COMPLEX-ASSOCIATED PROTEIN 20"/>
    <property type="match status" value="1"/>
</dbReference>
<feature type="region of interest" description="Disordered" evidence="1">
    <location>
        <begin position="1"/>
        <end position="54"/>
    </location>
</feature>
<reference evidence="2" key="2">
    <citation type="submission" date="2025-08" db="UniProtKB">
        <authorList>
            <consortium name="Ensembl"/>
        </authorList>
    </citation>
    <scope>IDENTIFICATION</scope>
</reference>
<dbReference type="InterPro" id="IPR031490">
    <property type="entry name" value="UBZ2_FAAP20"/>
</dbReference>
<accession>A0A8U7NBL0</accession>
<name>A0A8U7NBL0_CORMO</name>
<reference evidence="3" key="1">
    <citation type="submission" date="2019-10" db="EMBL/GenBank/DDBJ databases">
        <title>Corvus moneduloides (New Caledonian crow) genome, bCorMon1, primary haplotype.</title>
        <authorList>
            <person name="Rutz C."/>
            <person name="Fungtammasan C."/>
            <person name="Mountcastle J."/>
            <person name="Formenti G."/>
            <person name="Chow W."/>
            <person name="Howe K."/>
            <person name="Steele M.P."/>
            <person name="Fernandes J."/>
            <person name="Gilbert M.T.P."/>
            <person name="Fedrigo O."/>
            <person name="Jarvis E.D."/>
            <person name="Gemmell N."/>
        </authorList>
    </citation>
    <scope>NUCLEOTIDE SEQUENCE [LARGE SCALE GENOMIC DNA]</scope>
</reference>
<dbReference type="GO" id="GO:0043130">
    <property type="term" value="F:ubiquitin binding"/>
    <property type="evidence" value="ECO:0007669"/>
    <property type="project" value="InterPro"/>
</dbReference>
<gene>
    <name evidence="2" type="primary">FAAP20</name>
</gene>
<proteinExistence type="predicted"/>
<dbReference type="PROSITE" id="PS51906">
    <property type="entry name" value="ZF_UBZ2"/>
    <property type="match status" value="1"/>
</dbReference>
<dbReference type="GO" id="GO:0043240">
    <property type="term" value="C:Fanconi anaemia nuclear complex"/>
    <property type="evidence" value="ECO:0007669"/>
    <property type="project" value="TreeGrafter"/>
</dbReference>
<dbReference type="PANTHER" id="PTHR37862">
    <property type="entry name" value="FANCONI ANEMIA CORE COMPLEX-ASSOCIATED PROTEIN 20"/>
    <property type="match status" value="1"/>
</dbReference>
<evidence type="ECO:0000256" key="1">
    <source>
        <dbReference type="SAM" id="MobiDB-lite"/>
    </source>
</evidence>
<evidence type="ECO:0000313" key="2">
    <source>
        <dbReference type="Ensembl" id="ENSCMUP00000031455.1"/>
    </source>
</evidence>
<dbReference type="Ensembl" id="ENSCMUT00000036081.1">
    <property type="protein sequence ID" value="ENSCMUP00000031455.1"/>
    <property type="gene ID" value="ENSCMUG00000017436.1"/>
</dbReference>
<organism evidence="2 3">
    <name type="scientific">Corvus moneduloides</name>
    <name type="common">New Caledonian crow</name>
    <dbReference type="NCBI Taxonomy" id="1196302"/>
    <lineage>
        <taxon>Eukaryota</taxon>
        <taxon>Metazoa</taxon>
        <taxon>Chordata</taxon>
        <taxon>Craniata</taxon>
        <taxon>Vertebrata</taxon>
        <taxon>Euteleostomi</taxon>
        <taxon>Archelosauria</taxon>
        <taxon>Archosauria</taxon>
        <taxon>Dinosauria</taxon>
        <taxon>Saurischia</taxon>
        <taxon>Theropoda</taxon>
        <taxon>Coelurosauria</taxon>
        <taxon>Aves</taxon>
        <taxon>Neognathae</taxon>
        <taxon>Neoaves</taxon>
        <taxon>Telluraves</taxon>
        <taxon>Australaves</taxon>
        <taxon>Passeriformes</taxon>
        <taxon>Corvoidea</taxon>
        <taxon>Corvidae</taxon>
        <taxon>Corvus</taxon>
    </lineage>
</organism>
<keyword evidence="3" id="KW-1185">Reference proteome</keyword>
<dbReference type="Proteomes" id="UP000694553">
    <property type="component" value="Unassembled WGS sequence"/>
</dbReference>
<dbReference type="Pfam" id="PF15750">
    <property type="entry name" value="UBZ_FAAP20"/>
    <property type="match status" value="1"/>
</dbReference>
<reference evidence="2" key="3">
    <citation type="submission" date="2025-09" db="UniProtKB">
        <authorList>
            <consortium name="Ensembl"/>
        </authorList>
    </citation>
    <scope>IDENTIFICATION</scope>
</reference>
<dbReference type="InterPro" id="IPR052689">
    <property type="entry name" value="FA_core_complex_assoc"/>
</dbReference>
<feature type="region of interest" description="Disordered" evidence="1">
    <location>
        <begin position="145"/>
        <end position="308"/>
    </location>
</feature>